<accession>A0A8H5CDZ4</accession>
<evidence type="ECO:0000259" key="6">
    <source>
        <dbReference type="PROSITE" id="PS51192"/>
    </source>
</evidence>
<keyword evidence="8" id="KW-1185">Reference proteome</keyword>
<comment type="similarity">
    <text evidence="1">Belongs to the helicase family. RecQ subfamily.</text>
</comment>
<dbReference type="GO" id="GO:0003677">
    <property type="term" value="F:DNA binding"/>
    <property type="evidence" value="ECO:0007669"/>
    <property type="project" value="UniProtKB-KW"/>
</dbReference>
<keyword evidence="2" id="KW-0238">DNA-binding</keyword>
<dbReference type="OrthoDB" id="5952536at2759"/>
<evidence type="ECO:0000256" key="3">
    <source>
        <dbReference type="ARBA" id="ARBA00023235"/>
    </source>
</evidence>
<dbReference type="AlphaFoldDB" id="A0A8H5CDZ4"/>
<dbReference type="GO" id="GO:0005524">
    <property type="term" value="F:ATP binding"/>
    <property type="evidence" value="ECO:0007669"/>
    <property type="project" value="InterPro"/>
</dbReference>
<dbReference type="GO" id="GO:0009378">
    <property type="term" value="F:four-way junction helicase activity"/>
    <property type="evidence" value="ECO:0007669"/>
    <property type="project" value="TreeGrafter"/>
</dbReference>
<gene>
    <name evidence="7" type="ORF">D9611_013328</name>
</gene>
<comment type="caution">
    <text evidence="7">The sequence shown here is derived from an EMBL/GenBank/DDBJ whole genome shotgun (WGS) entry which is preliminary data.</text>
</comment>
<dbReference type="GO" id="GO:0000724">
    <property type="term" value="P:double-strand break repair via homologous recombination"/>
    <property type="evidence" value="ECO:0007669"/>
    <property type="project" value="TreeGrafter"/>
</dbReference>
<dbReference type="GO" id="GO:0043138">
    <property type="term" value="F:3'-5' DNA helicase activity"/>
    <property type="evidence" value="ECO:0007669"/>
    <property type="project" value="UniProtKB-EC"/>
</dbReference>
<dbReference type="SMART" id="SM00487">
    <property type="entry name" value="DEXDc"/>
    <property type="match status" value="1"/>
</dbReference>
<dbReference type="PANTHER" id="PTHR13710">
    <property type="entry name" value="DNA HELICASE RECQ FAMILY MEMBER"/>
    <property type="match status" value="1"/>
</dbReference>
<reference evidence="7 8" key="1">
    <citation type="journal article" date="2020" name="ISME J.">
        <title>Uncovering the hidden diversity of litter-decomposition mechanisms in mushroom-forming fungi.</title>
        <authorList>
            <person name="Floudas D."/>
            <person name="Bentzer J."/>
            <person name="Ahren D."/>
            <person name="Johansson T."/>
            <person name="Persson P."/>
            <person name="Tunlid A."/>
        </authorList>
    </citation>
    <scope>NUCLEOTIDE SEQUENCE [LARGE SCALE GENOMIC DNA]</scope>
    <source>
        <strain evidence="7 8">CBS 175.51</strain>
    </source>
</reference>
<dbReference type="SUPFAM" id="SSF52540">
    <property type="entry name" value="P-loop containing nucleoside triphosphate hydrolases"/>
    <property type="match status" value="1"/>
</dbReference>
<organism evidence="7 8">
    <name type="scientific">Ephemerocybe angulata</name>
    <dbReference type="NCBI Taxonomy" id="980116"/>
    <lineage>
        <taxon>Eukaryota</taxon>
        <taxon>Fungi</taxon>
        <taxon>Dikarya</taxon>
        <taxon>Basidiomycota</taxon>
        <taxon>Agaricomycotina</taxon>
        <taxon>Agaricomycetes</taxon>
        <taxon>Agaricomycetidae</taxon>
        <taxon>Agaricales</taxon>
        <taxon>Agaricineae</taxon>
        <taxon>Psathyrellaceae</taxon>
        <taxon>Ephemerocybe</taxon>
    </lineage>
</organism>
<dbReference type="InterPro" id="IPR011545">
    <property type="entry name" value="DEAD/DEAH_box_helicase_dom"/>
</dbReference>
<evidence type="ECO:0000313" key="7">
    <source>
        <dbReference type="EMBL" id="KAF5338767.1"/>
    </source>
</evidence>
<evidence type="ECO:0000256" key="5">
    <source>
        <dbReference type="ARBA" id="ARBA00034808"/>
    </source>
</evidence>
<dbReference type="Proteomes" id="UP000541558">
    <property type="component" value="Unassembled WGS sequence"/>
</dbReference>
<dbReference type="EC" id="5.6.2.4" evidence="5"/>
<dbReference type="Pfam" id="PF00270">
    <property type="entry name" value="DEAD"/>
    <property type="match status" value="1"/>
</dbReference>
<protein>
    <recommendedName>
        <fullName evidence="5">DNA 3'-5' helicase</fullName>
        <ecNumber evidence="5">5.6.2.4</ecNumber>
    </recommendedName>
</protein>
<dbReference type="PROSITE" id="PS51192">
    <property type="entry name" value="HELICASE_ATP_BIND_1"/>
    <property type="match status" value="1"/>
</dbReference>
<dbReference type="InterPro" id="IPR014001">
    <property type="entry name" value="Helicase_ATP-bd"/>
</dbReference>
<keyword evidence="3" id="KW-0413">Isomerase</keyword>
<feature type="domain" description="Helicase ATP-binding" evidence="6">
    <location>
        <begin position="83"/>
        <end position="269"/>
    </location>
</feature>
<evidence type="ECO:0000256" key="4">
    <source>
        <dbReference type="ARBA" id="ARBA00034617"/>
    </source>
</evidence>
<evidence type="ECO:0000256" key="2">
    <source>
        <dbReference type="ARBA" id="ARBA00023125"/>
    </source>
</evidence>
<name>A0A8H5CDZ4_9AGAR</name>
<dbReference type="PANTHER" id="PTHR13710:SF105">
    <property type="entry name" value="ATP-DEPENDENT DNA HELICASE Q1"/>
    <property type="match status" value="1"/>
</dbReference>
<sequence>MDTDLPLEPDFAGLTTEEARKLKDEDVGKAYAQLIPTDDRALPASFWDPYSPREKVIGQRCCLLLWIVSQYTVVPHSFQLQAAIAMITGRDVIVDVGTGYGKTFCMVIPALYFTGRILLVVSPLKRLQVLQVLLFEKYGIGCTSINEDTPNDHALWARIESGHFPVLIVQPEHLSSLYKGHRTRLSKIMDENPGFLKKISGICIDEAHFVFTAGLDLYGVPAFRPAFGRLGSVRVRLGKSRIPVQALSGTFPPHIKEAIISTLVMNKNTLLEVTLSSTKEFGPWVVACFQATLYRGCRGGGGVGALGGPALAKLAASGTPFILPGTKVTLPSLFLAGGMVK</sequence>
<evidence type="ECO:0000313" key="8">
    <source>
        <dbReference type="Proteomes" id="UP000541558"/>
    </source>
</evidence>
<dbReference type="GO" id="GO:0005694">
    <property type="term" value="C:chromosome"/>
    <property type="evidence" value="ECO:0007669"/>
    <property type="project" value="TreeGrafter"/>
</dbReference>
<comment type="catalytic activity">
    <reaction evidence="4">
        <text>Couples ATP hydrolysis with the unwinding of duplex DNA by translocating in the 3'-5' direction.</text>
        <dbReference type="EC" id="5.6.2.4"/>
    </reaction>
</comment>
<dbReference type="EMBL" id="JAACJK010000011">
    <property type="protein sequence ID" value="KAF5338767.1"/>
    <property type="molecule type" value="Genomic_DNA"/>
</dbReference>
<proteinExistence type="inferred from homology"/>
<dbReference type="InterPro" id="IPR027417">
    <property type="entry name" value="P-loop_NTPase"/>
</dbReference>
<dbReference type="GO" id="GO:0005737">
    <property type="term" value="C:cytoplasm"/>
    <property type="evidence" value="ECO:0007669"/>
    <property type="project" value="TreeGrafter"/>
</dbReference>
<evidence type="ECO:0000256" key="1">
    <source>
        <dbReference type="ARBA" id="ARBA00005446"/>
    </source>
</evidence>
<dbReference type="Gene3D" id="3.40.50.300">
    <property type="entry name" value="P-loop containing nucleotide triphosphate hydrolases"/>
    <property type="match status" value="1"/>
</dbReference>